<evidence type="ECO:0000313" key="3">
    <source>
        <dbReference type="EMBL" id="KAL0820748.1"/>
    </source>
</evidence>
<gene>
    <name evidence="3" type="ORF">ABMA28_006568</name>
</gene>
<keyword evidence="1" id="KW-0472">Membrane</keyword>
<accession>A0ABD0SNU4</accession>
<keyword evidence="1" id="KW-1133">Transmembrane helix</keyword>
<feature type="transmembrane region" description="Helical" evidence="1">
    <location>
        <begin position="147"/>
        <end position="169"/>
    </location>
</feature>
<evidence type="ECO:0000313" key="4">
    <source>
        <dbReference type="Proteomes" id="UP001549921"/>
    </source>
</evidence>
<name>A0ABD0SNU4_LOXSC</name>
<keyword evidence="1" id="KW-0812">Transmembrane</keyword>
<keyword evidence="2" id="KW-0732">Signal</keyword>
<evidence type="ECO:0000256" key="2">
    <source>
        <dbReference type="SAM" id="SignalP"/>
    </source>
</evidence>
<sequence>MTDKMIFGLLLVVLSMGEYGCSLVEINATTFAELPPLFGLDDWAGCQGEDDVWCIVDAALVSDEPSAALTLLQEYSQQTQKHYNRSQVHRGLCVSRCGAEEDGPNPWRTAAERCLNQELTKYGLQASVESVSLCTRPQRAAGSGARALAALAVVLVALVLLATALHVLGERCAQTDEYRFHQESGSWSPWPQLMTVVLIATALHVLGERCAQTEGEKAIAGVRVMEPAATERDRWRARLASAAGHGAARAGRALRPDQR</sequence>
<feature type="signal peptide" evidence="2">
    <location>
        <begin position="1"/>
        <end position="17"/>
    </location>
</feature>
<evidence type="ECO:0000256" key="1">
    <source>
        <dbReference type="SAM" id="Phobius"/>
    </source>
</evidence>
<proteinExistence type="predicted"/>
<dbReference type="AlphaFoldDB" id="A0ABD0SNU4"/>
<feature type="chain" id="PRO_5044775865" evidence="2">
    <location>
        <begin position="18"/>
        <end position="259"/>
    </location>
</feature>
<dbReference type="EMBL" id="JBEDNZ010000019">
    <property type="protein sequence ID" value="KAL0820748.1"/>
    <property type="molecule type" value="Genomic_DNA"/>
</dbReference>
<protein>
    <submittedName>
        <fullName evidence="3">Uncharacterized protein</fullName>
    </submittedName>
</protein>
<organism evidence="3 4">
    <name type="scientific">Loxostege sticticalis</name>
    <name type="common">Beet webworm moth</name>
    <dbReference type="NCBI Taxonomy" id="481309"/>
    <lineage>
        <taxon>Eukaryota</taxon>
        <taxon>Metazoa</taxon>
        <taxon>Ecdysozoa</taxon>
        <taxon>Arthropoda</taxon>
        <taxon>Hexapoda</taxon>
        <taxon>Insecta</taxon>
        <taxon>Pterygota</taxon>
        <taxon>Neoptera</taxon>
        <taxon>Endopterygota</taxon>
        <taxon>Lepidoptera</taxon>
        <taxon>Glossata</taxon>
        <taxon>Ditrysia</taxon>
        <taxon>Pyraloidea</taxon>
        <taxon>Crambidae</taxon>
        <taxon>Pyraustinae</taxon>
        <taxon>Loxostege</taxon>
    </lineage>
</organism>
<dbReference type="Proteomes" id="UP001549921">
    <property type="component" value="Unassembled WGS sequence"/>
</dbReference>
<comment type="caution">
    <text evidence="3">The sequence shown here is derived from an EMBL/GenBank/DDBJ whole genome shotgun (WGS) entry which is preliminary data.</text>
</comment>
<reference evidence="3 4" key="1">
    <citation type="submission" date="2024-06" db="EMBL/GenBank/DDBJ databases">
        <title>A chromosome-level genome assembly of beet webworm, Loxostege sticticalis.</title>
        <authorList>
            <person name="Zhang Y."/>
        </authorList>
    </citation>
    <scope>NUCLEOTIDE SEQUENCE [LARGE SCALE GENOMIC DNA]</scope>
    <source>
        <strain evidence="3">AQ028</strain>
        <tissue evidence="3">Male pupae</tissue>
    </source>
</reference>